<accession>A0AAV7LDE9</accession>
<evidence type="ECO:0000256" key="10">
    <source>
        <dbReference type="SAM" id="Coils"/>
    </source>
</evidence>
<reference evidence="14" key="1">
    <citation type="journal article" date="2022" name="bioRxiv">
        <title>Sequencing and chromosome-scale assembly of the giantPleurodeles waltlgenome.</title>
        <authorList>
            <person name="Brown T."/>
            <person name="Elewa A."/>
            <person name="Iarovenko S."/>
            <person name="Subramanian E."/>
            <person name="Araus A.J."/>
            <person name="Petzold A."/>
            <person name="Susuki M."/>
            <person name="Suzuki K.-i.T."/>
            <person name="Hayashi T."/>
            <person name="Toyoda A."/>
            <person name="Oliveira C."/>
            <person name="Osipova E."/>
            <person name="Leigh N.D."/>
            <person name="Simon A."/>
            <person name="Yun M.H."/>
        </authorList>
    </citation>
    <scope>NUCLEOTIDE SEQUENCE</scope>
    <source>
        <strain evidence="14">20211129_DDA</strain>
        <tissue evidence="14">Liver</tissue>
    </source>
</reference>
<sequence>MVTHKKTEWESQTHALATRLELREQELSSIRASMEQKHKEVGVLRQQVKDLEKAKHSLAGEYEQQLGRFQQELAKLKRSYEKLQRKQLKESHDGVRSNGEDQSEVIRLTRKVEEFRQKALDWEKQRLLFRQQVESLEVQKKTLAEQCEIYQQQSQKCLSQLSSQNHRHEQLEVASQVEIQHLNSQLQRANDSILAKDLEMERINMKLEELSEGNHRLKEEQQRVQEELQHSRKLIEVLQAEKVELKATLLSQEHFLQKAQSQGEKTQKELTRVKENLQAKEVSIRSLEECLRENHISNSMSDGHAELEKVVSQLELSRRTEQTLRAEVTRLDGSVEFANTQCLQLSKELTEKQEELRLMEEKHDMYKTENRKLKEQVSQAEQKFKGALGGMKKEIAQLTKELHKRDISIASANGSTMNSEQKEMKVSENMVVLTPSEMGRPENNHDHLSEILEKMETGAFGVEDAPLTALRERCINALNNLVTENQLLQKELEETQEKLKLLSQSCQQKYESVVRQTQKKLSEMESEDLRRTHELQQKHENEMKEMQAKLQHKMSQYETEIQILKSQLLKGLTESATSATAATTHIATTAANSRNSSLESLCSELFLSGVKSVSADMDGNEADFSDNASVGSASSQPDKCKPLHPTRASPDRSISTRFLDEEELRSQQLLERLDLHIEELKNESQKTLNQFAHTK</sequence>
<feature type="coiled-coil region" evidence="10">
    <location>
        <begin position="335"/>
        <end position="383"/>
    </location>
</feature>
<keyword evidence="7 10" id="KW-0175">Coiled coil</keyword>
<evidence type="ECO:0000313" key="15">
    <source>
        <dbReference type="Proteomes" id="UP001066276"/>
    </source>
</evidence>
<evidence type="ECO:0000256" key="8">
    <source>
        <dbReference type="ARBA" id="ARBA00023212"/>
    </source>
</evidence>
<evidence type="ECO:0000256" key="1">
    <source>
        <dbReference type="ARBA" id="ARBA00004114"/>
    </source>
</evidence>
<feature type="region of interest" description="Disordered" evidence="11">
    <location>
        <begin position="622"/>
        <end position="655"/>
    </location>
</feature>
<keyword evidence="5" id="KW-0227">DNA damage</keyword>
<comment type="caution">
    <text evidence="14">The sequence shown here is derived from an EMBL/GenBank/DDBJ whole genome shotgun (WGS) entry which is preliminary data.</text>
</comment>
<dbReference type="InterPro" id="IPR057656">
    <property type="entry name" value="CEP63/Deup1_CC"/>
</dbReference>
<protein>
    <recommendedName>
        <fullName evidence="16">Centrosomal protein of 63 kDa</fullName>
    </recommendedName>
</protein>
<dbReference type="Pfam" id="PF25771">
    <property type="entry name" value="CC_CEP152-bind"/>
    <property type="match status" value="1"/>
</dbReference>
<name>A0AAV7LDE9_PLEWA</name>
<evidence type="ECO:0000256" key="7">
    <source>
        <dbReference type="ARBA" id="ARBA00023054"/>
    </source>
</evidence>
<keyword evidence="6" id="KW-0498">Mitosis</keyword>
<dbReference type="GO" id="GO:0007099">
    <property type="term" value="P:centriole replication"/>
    <property type="evidence" value="ECO:0007669"/>
    <property type="project" value="TreeGrafter"/>
</dbReference>
<feature type="coiled-coil region" evidence="10">
    <location>
        <begin position="659"/>
        <end position="690"/>
    </location>
</feature>
<dbReference type="EMBL" id="JANPWB010000015">
    <property type="protein sequence ID" value="KAJ1089153.1"/>
    <property type="molecule type" value="Genomic_DNA"/>
</dbReference>
<keyword evidence="3" id="KW-0963">Cytoplasm</keyword>
<dbReference type="GO" id="GO:0005814">
    <property type="term" value="C:centriole"/>
    <property type="evidence" value="ECO:0007669"/>
    <property type="project" value="UniProtKB-SubCell"/>
</dbReference>
<comment type="similarity">
    <text evidence="2">Belongs to the CEP63 family.</text>
</comment>
<dbReference type="GO" id="GO:0051301">
    <property type="term" value="P:cell division"/>
    <property type="evidence" value="ECO:0007669"/>
    <property type="project" value="UniProtKB-KW"/>
</dbReference>
<dbReference type="GO" id="GO:0006974">
    <property type="term" value="P:DNA damage response"/>
    <property type="evidence" value="ECO:0007669"/>
    <property type="project" value="UniProtKB-KW"/>
</dbReference>
<dbReference type="InterPro" id="IPR031470">
    <property type="entry name" value="CEP63/Deup1_N"/>
</dbReference>
<dbReference type="Proteomes" id="UP001066276">
    <property type="component" value="Chromosome 11"/>
</dbReference>
<evidence type="ECO:0000256" key="9">
    <source>
        <dbReference type="ARBA" id="ARBA00023306"/>
    </source>
</evidence>
<dbReference type="PANTHER" id="PTHR18875">
    <property type="entry name" value="SARCOMA ANTIGEN NY-SAR-24/CYTOSKELETAL PROTEIN SOJO"/>
    <property type="match status" value="1"/>
</dbReference>
<evidence type="ECO:0000256" key="2">
    <source>
        <dbReference type="ARBA" id="ARBA00007181"/>
    </source>
</evidence>
<feature type="domain" description="CEP63/Deup1 CEP152 binding coiled coil" evidence="13">
    <location>
        <begin position="656"/>
        <end position="691"/>
    </location>
</feature>
<keyword evidence="4" id="KW-0132">Cell division</keyword>
<dbReference type="PANTHER" id="PTHR18875:SF7">
    <property type="entry name" value="CENTROSOMAL PROTEIN OF 63 KDA"/>
    <property type="match status" value="1"/>
</dbReference>
<keyword evidence="8" id="KW-0206">Cytoskeleton</keyword>
<feature type="domain" description="CEP63/Deup1 N-terminal" evidence="12">
    <location>
        <begin position="1"/>
        <end position="253"/>
    </location>
</feature>
<gene>
    <name evidence="14" type="ORF">NDU88_002304</name>
</gene>
<evidence type="ECO:0000256" key="5">
    <source>
        <dbReference type="ARBA" id="ARBA00022763"/>
    </source>
</evidence>
<evidence type="ECO:0000256" key="11">
    <source>
        <dbReference type="SAM" id="MobiDB-lite"/>
    </source>
</evidence>
<feature type="compositionally biased region" description="Polar residues" evidence="11">
    <location>
        <begin position="626"/>
        <end position="637"/>
    </location>
</feature>
<keyword evidence="9" id="KW-0131">Cell cycle</keyword>
<evidence type="ECO:0000259" key="12">
    <source>
        <dbReference type="Pfam" id="PF17045"/>
    </source>
</evidence>
<keyword evidence="15" id="KW-1185">Reference proteome</keyword>
<evidence type="ECO:0000256" key="6">
    <source>
        <dbReference type="ARBA" id="ARBA00022776"/>
    </source>
</evidence>
<evidence type="ECO:0000313" key="14">
    <source>
        <dbReference type="EMBL" id="KAJ1089153.1"/>
    </source>
</evidence>
<dbReference type="GO" id="GO:0098535">
    <property type="term" value="P:de novo centriole assembly involved in multi-ciliated epithelial cell differentiation"/>
    <property type="evidence" value="ECO:0007669"/>
    <property type="project" value="TreeGrafter"/>
</dbReference>
<feature type="coiled-coil region" evidence="10">
    <location>
        <begin position="200"/>
        <end position="276"/>
    </location>
</feature>
<evidence type="ECO:0000259" key="13">
    <source>
        <dbReference type="Pfam" id="PF25771"/>
    </source>
</evidence>
<organism evidence="14 15">
    <name type="scientific">Pleurodeles waltl</name>
    <name type="common">Iberian ribbed newt</name>
    <dbReference type="NCBI Taxonomy" id="8319"/>
    <lineage>
        <taxon>Eukaryota</taxon>
        <taxon>Metazoa</taxon>
        <taxon>Chordata</taxon>
        <taxon>Craniata</taxon>
        <taxon>Vertebrata</taxon>
        <taxon>Euteleostomi</taxon>
        <taxon>Amphibia</taxon>
        <taxon>Batrachia</taxon>
        <taxon>Caudata</taxon>
        <taxon>Salamandroidea</taxon>
        <taxon>Salamandridae</taxon>
        <taxon>Pleurodelinae</taxon>
        <taxon>Pleurodeles</taxon>
    </lineage>
</organism>
<feature type="coiled-coil region" evidence="10">
    <location>
        <begin position="471"/>
        <end position="567"/>
    </location>
</feature>
<comment type="subcellular location">
    <subcellularLocation>
        <location evidence="1">Cytoplasm</location>
        <location evidence="1">Cytoskeleton</location>
        <location evidence="1">Microtubule organizing center</location>
        <location evidence="1">Centrosome</location>
        <location evidence="1">Centriole</location>
    </subcellularLocation>
</comment>
<dbReference type="AlphaFoldDB" id="A0AAV7LDE9"/>
<dbReference type="Pfam" id="PF17045">
    <property type="entry name" value="CEP63"/>
    <property type="match status" value="1"/>
</dbReference>
<evidence type="ECO:0000256" key="3">
    <source>
        <dbReference type="ARBA" id="ARBA00022490"/>
    </source>
</evidence>
<feature type="coiled-coil region" evidence="10">
    <location>
        <begin position="34"/>
        <end position="153"/>
    </location>
</feature>
<evidence type="ECO:0008006" key="16">
    <source>
        <dbReference type="Google" id="ProtNLM"/>
    </source>
</evidence>
<proteinExistence type="inferred from homology"/>
<evidence type="ECO:0000256" key="4">
    <source>
        <dbReference type="ARBA" id="ARBA00022618"/>
    </source>
</evidence>